<organism evidence="2 3">
    <name type="scientific">Paracoccus thiocyanatus</name>
    <dbReference type="NCBI Taxonomy" id="34006"/>
    <lineage>
        <taxon>Bacteria</taxon>
        <taxon>Pseudomonadati</taxon>
        <taxon>Pseudomonadota</taxon>
        <taxon>Alphaproteobacteria</taxon>
        <taxon>Rhodobacterales</taxon>
        <taxon>Paracoccaceae</taxon>
        <taxon>Paracoccus</taxon>
    </lineage>
</organism>
<dbReference type="Pfam" id="PF00107">
    <property type="entry name" value="ADH_zinc_N"/>
    <property type="match status" value="1"/>
</dbReference>
<sequence>MFDAILIDKDESGYSARLAQLDDDALPEGDLTVEIEWSTMNYKDALALTGKSPVVRRFPMVPGIDFAGTVIQSGSDAFRPGDKVVYTGFGLGETQWGGYAQKMRVSSERTLKLPEGLDARQAMVIGTAGFTAMLSVLALERHGVTPGDGDILVTGATGGVGSFAVKLLAGRGYRVIAATGKASAGEYLTGLGAAEILDRAELSAPGKPLGRERWIGAIDAVGGHTLANVCAGTKYGGVVAACGLAESMDFPASVAPFILRGVTLVGIDSGFCPMDLRVRAWQALAKEVDADTFAQVASQIGLAEVLDRAPDLLAGKIQGRLIVKIQES</sequence>
<accession>A0A1N6XC87</accession>
<dbReference type="NCBIfam" id="TIGR02823">
    <property type="entry name" value="oxido_YhdH"/>
    <property type="match status" value="1"/>
</dbReference>
<dbReference type="GO" id="GO:0043957">
    <property type="term" value="F:acryloyl-CoA reductase (NADPH) activity"/>
    <property type="evidence" value="ECO:0007669"/>
    <property type="project" value="TreeGrafter"/>
</dbReference>
<protein>
    <submittedName>
        <fullName evidence="2">Acrylyl-CoA reductase (NADPH)</fullName>
    </submittedName>
</protein>
<dbReference type="AlphaFoldDB" id="A0A1N6XC87"/>
<dbReference type="InterPro" id="IPR020843">
    <property type="entry name" value="ER"/>
</dbReference>
<dbReference type="Gene3D" id="3.40.50.720">
    <property type="entry name" value="NAD(P)-binding Rossmann-like Domain"/>
    <property type="match status" value="1"/>
</dbReference>
<dbReference type="InterPro" id="IPR036291">
    <property type="entry name" value="NAD(P)-bd_dom_sf"/>
</dbReference>
<name>A0A1N6XC87_9RHOB</name>
<proteinExistence type="predicted"/>
<dbReference type="EMBL" id="FTMK01000020">
    <property type="protein sequence ID" value="SIQ99956.1"/>
    <property type="molecule type" value="Genomic_DNA"/>
</dbReference>
<dbReference type="InterPro" id="IPR013149">
    <property type="entry name" value="ADH-like_C"/>
</dbReference>
<dbReference type="Proteomes" id="UP000323956">
    <property type="component" value="Unassembled WGS sequence"/>
</dbReference>
<dbReference type="InterPro" id="IPR011032">
    <property type="entry name" value="GroES-like_sf"/>
</dbReference>
<dbReference type="SUPFAM" id="SSF51735">
    <property type="entry name" value="NAD(P)-binding Rossmann-fold domains"/>
    <property type="match status" value="1"/>
</dbReference>
<dbReference type="OrthoDB" id="9782155at2"/>
<feature type="domain" description="Enoyl reductase (ER)" evidence="1">
    <location>
        <begin position="13"/>
        <end position="323"/>
    </location>
</feature>
<reference evidence="2 3" key="1">
    <citation type="submission" date="2017-01" db="EMBL/GenBank/DDBJ databases">
        <authorList>
            <person name="Varghese N."/>
            <person name="Submissions S."/>
        </authorList>
    </citation>
    <scope>NUCLEOTIDE SEQUENCE [LARGE SCALE GENOMIC DNA]</scope>
    <source>
        <strain evidence="2 3">ATCC 700171</strain>
    </source>
</reference>
<evidence type="ECO:0000259" key="1">
    <source>
        <dbReference type="SMART" id="SM00829"/>
    </source>
</evidence>
<dbReference type="InterPro" id="IPR013154">
    <property type="entry name" value="ADH-like_N"/>
</dbReference>
<dbReference type="Pfam" id="PF08240">
    <property type="entry name" value="ADH_N"/>
    <property type="match status" value="1"/>
</dbReference>
<dbReference type="CDD" id="cd08288">
    <property type="entry name" value="MDR_yhdh"/>
    <property type="match status" value="1"/>
</dbReference>
<gene>
    <name evidence="2" type="ORF">SAMN05421641_12049</name>
</gene>
<dbReference type="InterPro" id="IPR051397">
    <property type="entry name" value="Zn-ADH-like_protein"/>
</dbReference>
<dbReference type="SMART" id="SM00829">
    <property type="entry name" value="PKS_ER"/>
    <property type="match status" value="1"/>
</dbReference>
<evidence type="ECO:0000313" key="2">
    <source>
        <dbReference type="EMBL" id="SIQ99956.1"/>
    </source>
</evidence>
<evidence type="ECO:0000313" key="3">
    <source>
        <dbReference type="Proteomes" id="UP000323956"/>
    </source>
</evidence>
<dbReference type="SUPFAM" id="SSF50129">
    <property type="entry name" value="GroES-like"/>
    <property type="match status" value="1"/>
</dbReference>
<dbReference type="RefSeq" id="WP_149766334.1">
    <property type="nucleotide sequence ID" value="NZ_FTMK01000020.1"/>
</dbReference>
<dbReference type="Gene3D" id="3.90.180.10">
    <property type="entry name" value="Medium-chain alcohol dehydrogenases, catalytic domain"/>
    <property type="match status" value="1"/>
</dbReference>
<dbReference type="PANTHER" id="PTHR43677:SF1">
    <property type="entry name" value="ACRYLYL-COA REDUCTASE ACUI-RELATED"/>
    <property type="match status" value="1"/>
</dbReference>
<dbReference type="PANTHER" id="PTHR43677">
    <property type="entry name" value="SHORT-CHAIN DEHYDROGENASE/REDUCTASE"/>
    <property type="match status" value="1"/>
</dbReference>
<dbReference type="InterPro" id="IPR014188">
    <property type="entry name" value="Acrylyl-CoA_reductase_AcuI"/>
</dbReference>